<dbReference type="Proteomes" id="UP000315235">
    <property type="component" value="Unassembled WGS sequence"/>
</dbReference>
<comment type="caution">
    <text evidence="1">The sequence shown here is derived from an EMBL/GenBank/DDBJ whole genome shotgun (WGS) entry which is preliminary data.</text>
</comment>
<dbReference type="AlphaFoldDB" id="A0A553H2V0"/>
<keyword evidence="2" id="KW-1185">Reference proteome</keyword>
<protein>
    <submittedName>
        <fullName evidence="1">Uncharacterized protein</fullName>
    </submittedName>
</protein>
<sequence>MSFFVVLACASSYAQADANRSVSQLVCGERTYTAETELAAGSPAPAQGVRSQTIFPGNDRARALALMSRPPEKTSPEQPLLEVAVDQWGCAVKPSKAAYLLLSYACASGDCGEGRTQWYQAFDVKTGHDITHGCKENARCVQRRLRAFGLWRLLDDVSLESVRASDETKVRKDDS</sequence>
<dbReference type="RefSeq" id="WP_143486702.1">
    <property type="nucleotide sequence ID" value="NZ_VJOY01000002.1"/>
</dbReference>
<gene>
    <name evidence="1" type="ORF">FM069_02485</name>
</gene>
<dbReference type="EMBL" id="VJOY01000002">
    <property type="protein sequence ID" value="TRX76074.1"/>
    <property type="molecule type" value="Genomic_DNA"/>
</dbReference>
<organism evidence="1 2">
    <name type="scientific">Pseudomonas mangiferae</name>
    <dbReference type="NCBI Taxonomy" id="2593654"/>
    <lineage>
        <taxon>Bacteria</taxon>
        <taxon>Pseudomonadati</taxon>
        <taxon>Pseudomonadota</taxon>
        <taxon>Gammaproteobacteria</taxon>
        <taxon>Pseudomonadales</taxon>
        <taxon>Pseudomonadaceae</taxon>
        <taxon>Pseudomonas</taxon>
    </lineage>
</organism>
<evidence type="ECO:0000313" key="1">
    <source>
        <dbReference type="EMBL" id="TRX76074.1"/>
    </source>
</evidence>
<accession>A0A553H2V0</accession>
<name>A0A553H2V0_9PSED</name>
<evidence type="ECO:0000313" key="2">
    <source>
        <dbReference type="Proteomes" id="UP000315235"/>
    </source>
</evidence>
<proteinExistence type="predicted"/>
<reference evidence="1 2" key="1">
    <citation type="submission" date="2019-07" db="EMBL/GenBank/DDBJ databases">
        <title>Pseudomonas mangiferae sp. nov., isolated from bark of mango tree in Thailand.</title>
        <authorList>
            <person name="Srisuk N."/>
            <person name="Anurat P."/>
        </authorList>
    </citation>
    <scope>NUCLEOTIDE SEQUENCE [LARGE SCALE GENOMIC DNA]</scope>
    <source>
        <strain evidence="1 2">DMKU_BBB3-04</strain>
    </source>
</reference>